<dbReference type="Gene3D" id="3.40.50.1820">
    <property type="entry name" value="alpha/beta hydrolase"/>
    <property type="match status" value="1"/>
</dbReference>
<keyword evidence="2" id="KW-0378">Hydrolase</keyword>
<evidence type="ECO:0000259" key="1">
    <source>
        <dbReference type="Pfam" id="PF20408"/>
    </source>
</evidence>
<name>A0A1Y5FCE7_9BACT</name>
<evidence type="ECO:0000313" key="3">
    <source>
        <dbReference type="Proteomes" id="UP000196531"/>
    </source>
</evidence>
<dbReference type="AlphaFoldDB" id="A0A1Y5FCE7"/>
<accession>A0A1Y5FCE7</accession>
<dbReference type="Proteomes" id="UP000196531">
    <property type="component" value="Unassembled WGS sequence"/>
</dbReference>
<gene>
    <name evidence="2" type="ORF">A9Q84_01885</name>
</gene>
<feature type="domain" description="KANL3/Tex30 alpha/beta hydrolase-like" evidence="1">
    <location>
        <begin position="15"/>
        <end position="203"/>
    </location>
</feature>
<proteinExistence type="predicted"/>
<dbReference type="InterPro" id="IPR026555">
    <property type="entry name" value="NSL3/Tex30"/>
</dbReference>
<sequence length="205" mass="23284">MLKKDLIIKGPKNAKIKIILAHGAGAMMDSDWMNELTTYLVKQDIQVIRFEFPYMNERRVSGKKRPPNTKKVLLETWREVFALVGDKNTYIGGKSMGGRMATLIADELKPKGVICLGFPFHAPGKDPKDRIDHLKEIKTKVLILQGTRDSMGTREDVEGYTLSKKIKVEWFEDGDHGLKPRVRTTGCTLSEYLLLASEKINKYCK</sequence>
<dbReference type="Pfam" id="PF20408">
    <property type="entry name" value="Abhydrolase_11"/>
    <property type="match status" value="1"/>
</dbReference>
<dbReference type="InterPro" id="IPR046879">
    <property type="entry name" value="KANL3/Tex30_Abhydrolase"/>
</dbReference>
<dbReference type="GO" id="GO:0016787">
    <property type="term" value="F:hydrolase activity"/>
    <property type="evidence" value="ECO:0007669"/>
    <property type="project" value="UniProtKB-KW"/>
</dbReference>
<evidence type="ECO:0000313" key="2">
    <source>
        <dbReference type="EMBL" id="OUR99803.1"/>
    </source>
</evidence>
<dbReference type="SUPFAM" id="SSF53474">
    <property type="entry name" value="alpha/beta-Hydrolases"/>
    <property type="match status" value="1"/>
</dbReference>
<comment type="caution">
    <text evidence="2">The sequence shown here is derived from an EMBL/GenBank/DDBJ whole genome shotgun (WGS) entry which is preliminary data.</text>
</comment>
<reference evidence="3" key="1">
    <citation type="journal article" date="2017" name="Proc. Natl. Acad. Sci. U.S.A.">
        <title>Simulation of Deepwater Horizon oil plume reveals substrate specialization within a complex community of hydrocarbon-degraders.</title>
        <authorList>
            <person name="Hu P."/>
            <person name="Dubinsky E.A."/>
            <person name="Probst A.J."/>
            <person name="Wang J."/>
            <person name="Sieber C.M.K."/>
            <person name="Tom L.M."/>
            <person name="Gardinali P."/>
            <person name="Banfield J.F."/>
            <person name="Atlas R.M."/>
            <person name="Andersen G.L."/>
        </authorList>
    </citation>
    <scope>NUCLEOTIDE SEQUENCE [LARGE SCALE GENOMIC DNA]</scope>
</reference>
<organism evidence="2 3">
    <name type="scientific">Halobacteriovorax marinus</name>
    <dbReference type="NCBI Taxonomy" id="97084"/>
    <lineage>
        <taxon>Bacteria</taxon>
        <taxon>Pseudomonadati</taxon>
        <taxon>Bdellovibrionota</taxon>
        <taxon>Bacteriovoracia</taxon>
        <taxon>Bacteriovoracales</taxon>
        <taxon>Halobacteriovoraceae</taxon>
        <taxon>Halobacteriovorax</taxon>
    </lineage>
</organism>
<dbReference type="PANTHER" id="PTHR13136:SF11">
    <property type="entry name" value="TESTIS-EXPRESSED PROTEIN 30"/>
    <property type="match status" value="1"/>
</dbReference>
<dbReference type="PANTHER" id="PTHR13136">
    <property type="entry name" value="TESTIS DEVELOPMENT PROTEIN PRTD"/>
    <property type="match status" value="1"/>
</dbReference>
<dbReference type="EMBL" id="MAAO01000002">
    <property type="protein sequence ID" value="OUR99803.1"/>
    <property type="molecule type" value="Genomic_DNA"/>
</dbReference>
<dbReference type="InterPro" id="IPR029058">
    <property type="entry name" value="AB_hydrolase_fold"/>
</dbReference>
<protein>
    <submittedName>
        <fullName evidence="2">Alpha/beta hydrolase</fullName>
    </submittedName>
</protein>